<dbReference type="Gene3D" id="3.90.228.10">
    <property type="match status" value="1"/>
</dbReference>
<organism evidence="3 4">
    <name type="scientific">Brassica cretica</name>
    <name type="common">Mustard</name>
    <dbReference type="NCBI Taxonomy" id="69181"/>
    <lineage>
        <taxon>Eukaryota</taxon>
        <taxon>Viridiplantae</taxon>
        <taxon>Streptophyta</taxon>
        <taxon>Embryophyta</taxon>
        <taxon>Tracheophyta</taxon>
        <taxon>Spermatophyta</taxon>
        <taxon>Magnoliopsida</taxon>
        <taxon>eudicotyledons</taxon>
        <taxon>Gunneridae</taxon>
        <taxon>Pentapetalae</taxon>
        <taxon>rosids</taxon>
        <taxon>malvids</taxon>
        <taxon>Brassicales</taxon>
        <taxon>Brassicaceae</taxon>
        <taxon>Brassiceae</taxon>
        <taxon>Brassica</taxon>
    </lineage>
</organism>
<evidence type="ECO:0000259" key="2">
    <source>
        <dbReference type="PROSITE" id="PS00028"/>
    </source>
</evidence>
<feature type="region of interest" description="Disordered" evidence="1">
    <location>
        <begin position="72"/>
        <end position="93"/>
    </location>
</feature>
<proteinExistence type="predicted"/>
<feature type="domain" description="C2H2-type" evidence="2">
    <location>
        <begin position="205"/>
        <end position="228"/>
    </location>
</feature>
<dbReference type="Proteomes" id="UP000712600">
    <property type="component" value="Unassembled WGS sequence"/>
</dbReference>
<feature type="compositionally biased region" description="Low complexity" evidence="1">
    <location>
        <begin position="44"/>
        <end position="53"/>
    </location>
</feature>
<protein>
    <recommendedName>
        <fullName evidence="2">C2H2-type domain-containing protein</fullName>
    </recommendedName>
</protein>
<sequence length="460" mass="50352">MPMAILTSLPDKAEPAKHTPPPNKRKKRENPTDQKRKPHKPQKQKAVVPQKQPSSWNQIKNLLTCKQIEGSRIHDPSKNSQSGPSTTSHLSPSKLSSSCGSICSFREVAHGNTRVVHRADNSREVANSATADSETRVLTRKTGQHGYSSSSRSLTSGSGRSNASGSNTSSSMTSFRAMQFRKLSGCYECHMIVEPSRYPISPRVCACSQCGEVFTNLESFELHQAVRHAVSELGPDDSGRNIVEIIFKSSWLKNDSPICKIERILKVHNTQRTIQRFEDCRDAVKARALQTTRKDARCAADGNELLRFHCTTLTCSLGSRGSSSLCADLPHCGVCNVIRHGFQEKSGDGGVTASTENANSGVRTTASSGRADDLLTCSDNVRRVMLVCRVIAGRVKRVDLPVDSTAEEKKSPVEENAAVCGVFDSEAINARVYSSLEELVVYSRRAILPCFVVIYNVLES</sequence>
<dbReference type="PANTHER" id="PTHR31681:SF12">
    <property type="entry name" value="C2H2-LIKE ZINC FINGER PROTEIN"/>
    <property type="match status" value="1"/>
</dbReference>
<name>A0A8S9PPF2_BRACR</name>
<feature type="region of interest" description="Disordered" evidence="1">
    <location>
        <begin position="1"/>
        <end position="55"/>
    </location>
</feature>
<dbReference type="InterPro" id="IPR013087">
    <property type="entry name" value="Znf_C2H2_type"/>
</dbReference>
<evidence type="ECO:0000313" key="4">
    <source>
        <dbReference type="Proteomes" id="UP000712600"/>
    </source>
</evidence>
<feature type="compositionally biased region" description="Low complexity" evidence="1">
    <location>
        <begin position="84"/>
        <end position="93"/>
    </location>
</feature>
<dbReference type="PROSITE" id="PS00028">
    <property type="entry name" value="ZINC_FINGER_C2H2_1"/>
    <property type="match status" value="1"/>
</dbReference>
<evidence type="ECO:0000313" key="3">
    <source>
        <dbReference type="EMBL" id="KAF3522679.1"/>
    </source>
</evidence>
<dbReference type="FunFam" id="3.90.228.10:FF:000015">
    <property type="entry name" value="C2H2-like zinc finger protein"/>
    <property type="match status" value="1"/>
</dbReference>
<dbReference type="SUPFAM" id="SSF56399">
    <property type="entry name" value="ADP-ribosylation"/>
    <property type="match status" value="1"/>
</dbReference>
<gene>
    <name evidence="3" type="ORF">F2Q69_00051669</name>
</gene>
<dbReference type="PANTHER" id="PTHR31681">
    <property type="entry name" value="C2H2-LIKE ZINC FINGER PROTEIN"/>
    <property type="match status" value="1"/>
</dbReference>
<evidence type="ECO:0000256" key="1">
    <source>
        <dbReference type="SAM" id="MobiDB-lite"/>
    </source>
</evidence>
<reference evidence="3" key="1">
    <citation type="submission" date="2019-12" db="EMBL/GenBank/DDBJ databases">
        <title>Genome sequencing and annotation of Brassica cretica.</title>
        <authorList>
            <person name="Studholme D.J."/>
            <person name="Sarris P."/>
        </authorList>
    </citation>
    <scope>NUCLEOTIDE SEQUENCE</scope>
    <source>
        <strain evidence="3">PFS-109/04</strain>
        <tissue evidence="3">Leaf</tissue>
    </source>
</reference>
<feature type="compositionally biased region" description="Low complexity" evidence="1">
    <location>
        <begin position="148"/>
        <end position="171"/>
    </location>
</feature>
<dbReference type="EMBL" id="QGKX02001347">
    <property type="protein sequence ID" value="KAF3522679.1"/>
    <property type="molecule type" value="Genomic_DNA"/>
</dbReference>
<feature type="region of interest" description="Disordered" evidence="1">
    <location>
        <begin position="116"/>
        <end position="171"/>
    </location>
</feature>
<dbReference type="AlphaFoldDB" id="A0A8S9PPF2"/>
<accession>A0A8S9PPF2</accession>
<comment type="caution">
    <text evidence="3">The sequence shown here is derived from an EMBL/GenBank/DDBJ whole genome shotgun (WGS) entry which is preliminary data.</text>
</comment>